<sequence>MAQPGHIGIKGVSHTYVDEQRGKKVLALDNIDLEIESGEFLCIVGASGCGKSTLLYLMAGLLRPSRGQITVDGRTVTKPGRDRGMVFQEYALLPWKTVLDNVAIGPKLAGVDKSRRRALARRYVEMVGLAGFEDKYPHELSGGMKQRAAVARTLAADPQVILMDEPFAAVDAQTRSTLQEELVSIWQSTGKTAVFVTHAVDEAVFLADRVVVMTSHPGRVREIVPIDIPRSDRTAVGGTPEQTALAARLLESIRAGHASTPAAEACPTTPEPLQPEEARWQR</sequence>
<dbReference type="Proteomes" id="UP000011205">
    <property type="component" value="Unassembled WGS sequence"/>
</dbReference>
<evidence type="ECO:0000256" key="4">
    <source>
        <dbReference type="SAM" id="MobiDB-lite"/>
    </source>
</evidence>
<dbReference type="CDD" id="cd03293">
    <property type="entry name" value="ABC_NrtD_SsuB_transporters"/>
    <property type="match status" value="1"/>
</dbReference>
<accession>L8PS75</accession>
<keyword evidence="3" id="KW-0067">ATP-binding</keyword>
<keyword evidence="2" id="KW-0547">Nucleotide-binding</keyword>
<evidence type="ECO:0000313" key="7">
    <source>
        <dbReference type="Proteomes" id="UP000011205"/>
    </source>
</evidence>
<dbReference type="InterPro" id="IPR017871">
    <property type="entry name" value="ABC_transporter-like_CS"/>
</dbReference>
<dbReference type="InterPro" id="IPR027417">
    <property type="entry name" value="P-loop_NTPase"/>
</dbReference>
<dbReference type="InterPro" id="IPR003593">
    <property type="entry name" value="AAA+_ATPase"/>
</dbReference>
<dbReference type="SMART" id="SM00382">
    <property type="entry name" value="AAA"/>
    <property type="match status" value="1"/>
</dbReference>
<gene>
    <name evidence="6" type="ORF">STVIR_0788</name>
</gene>
<dbReference type="Gene3D" id="3.40.50.300">
    <property type="entry name" value="P-loop containing nucleotide triphosphate hydrolases"/>
    <property type="match status" value="1"/>
</dbReference>
<evidence type="ECO:0000256" key="1">
    <source>
        <dbReference type="ARBA" id="ARBA00022448"/>
    </source>
</evidence>
<evidence type="ECO:0000259" key="5">
    <source>
        <dbReference type="PROSITE" id="PS50893"/>
    </source>
</evidence>
<organism evidence="6 7">
    <name type="scientific">Streptomyces viridochromogenes Tue57</name>
    <dbReference type="NCBI Taxonomy" id="1160705"/>
    <lineage>
        <taxon>Bacteria</taxon>
        <taxon>Bacillati</taxon>
        <taxon>Actinomycetota</taxon>
        <taxon>Actinomycetes</taxon>
        <taxon>Kitasatosporales</taxon>
        <taxon>Streptomycetaceae</taxon>
        <taxon>Streptomyces</taxon>
    </lineage>
</organism>
<feature type="compositionally biased region" description="Low complexity" evidence="4">
    <location>
        <begin position="258"/>
        <end position="268"/>
    </location>
</feature>
<dbReference type="EMBL" id="AMLP01000032">
    <property type="protein sequence ID" value="ELS58237.1"/>
    <property type="molecule type" value="Genomic_DNA"/>
</dbReference>
<dbReference type="PANTHER" id="PTHR42788">
    <property type="entry name" value="TAURINE IMPORT ATP-BINDING PROTEIN-RELATED"/>
    <property type="match status" value="1"/>
</dbReference>
<dbReference type="GO" id="GO:0016887">
    <property type="term" value="F:ATP hydrolysis activity"/>
    <property type="evidence" value="ECO:0007669"/>
    <property type="project" value="InterPro"/>
</dbReference>
<name>L8PS75_STRVR</name>
<dbReference type="PANTHER" id="PTHR42788:SF13">
    <property type="entry name" value="ALIPHATIC SULFONATES IMPORT ATP-BINDING PROTEIN SSUB"/>
    <property type="match status" value="1"/>
</dbReference>
<evidence type="ECO:0000256" key="2">
    <source>
        <dbReference type="ARBA" id="ARBA00022741"/>
    </source>
</evidence>
<comment type="caution">
    <text evidence="6">The sequence shown here is derived from an EMBL/GenBank/DDBJ whole genome shotgun (WGS) entry which is preliminary data.</text>
</comment>
<dbReference type="GO" id="GO:0005524">
    <property type="term" value="F:ATP binding"/>
    <property type="evidence" value="ECO:0007669"/>
    <property type="project" value="UniProtKB-KW"/>
</dbReference>
<dbReference type="InterPro" id="IPR050166">
    <property type="entry name" value="ABC_transporter_ATP-bind"/>
</dbReference>
<evidence type="ECO:0000313" key="6">
    <source>
        <dbReference type="EMBL" id="ELS58237.1"/>
    </source>
</evidence>
<proteinExistence type="predicted"/>
<dbReference type="Pfam" id="PF00005">
    <property type="entry name" value="ABC_tran"/>
    <property type="match status" value="1"/>
</dbReference>
<dbReference type="SUPFAM" id="SSF52540">
    <property type="entry name" value="P-loop containing nucleoside triphosphate hydrolases"/>
    <property type="match status" value="1"/>
</dbReference>
<dbReference type="PROSITE" id="PS00211">
    <property type="entry name" value="ABC_TRANSPORTER_1"/>
    <property type="match status" value="1"/>
</dbReference>
<dbReference type="AlphaFoldDB" id="L8PS75"/>
<dbReference type="RefSeq" id="WP_003996133.1">
    <property type="nucleotide sequence ID" value="NZ_AMLP01000032.1"/>
</dbReference>
<evidence type="ECO:0000256" key="3">
    <source>
        <dbReference type="ARBA" id="ARBA00022840"/>
    </source>
</evidence>
<feature type="domain" description="ABC transporter" evidence="5">
    <location>
        <begin position="7"/>
        <end position="240"/>
    </location>
</feature>
<reference evidence="6 7" key="1">
    <citation type="journal article" date="2013" name="Genome Announc.">
        <title>Draft Genome Sequence of Streptomyces viridochromogenes Strain Tu57, Producer of Avilamycin.</title>
        <authorList>
            <person name="Gruning B.A."/>
            <person name="Erxleben A."/>
            <person name="Hahnlein A."/>
            <person name="Gunther S."/>
        </authorList>
    </citation>
    <scope>NUCLEOTIDE SEQUENCE [LARGE SCALE GENOMIC DNA]</scope>
    <source>
        <strain evidence="6 7">Tue57</strain>
    </source>
</reference>
<protein>
    <recommendedName>
        <fullName evidence="5">ABC transporter domain-containing protein</fullName>
    </recommendedName>
</protein>
<feature type="region of interest" description="Disordered" evidence="4">
    <location>
        <begin position="258"/>
        <end position="282"/>
    </location>
</feature>
<dbReference type="PATRIC" id="fig|1160705.3.peg.784"/>
<keyword evidence="1" id="KW-0813">Transport</keyword>
<dbReference type="InterPro" id="IPR003439">
    <property type="entry name" value="ABC_transporter-like_ATP-bd"/>
</dbReference>
<dbReference type="PROSITE" id="PS50893">
    <property type="entry name" value="ABC_TRANSPORTER_2"/>
    <property type="match status" value="1"/>
</dbReference>